<evidence type="ECO:0000313" key="2">
    <source>
        <dbReference type="EMBL" id="KJV92408.1"/>
    </source>
</evidence>
<sequence length="515" mass="59932">MKIKYNDFFTESVIEKIDNKIKKLSKEAIAVLGLGNITEEVDFSKDQVQKIMEFIVNKEIFTREENIKYFWMAINDINLTKINELKNNIDGKEYAEILITSLLLNSIIRNDKVIKFLLTETEISQYPTLKAKIIPNFLCIDNKSELNEEIIELLSIDNEAIFRKELSYFLWNSNIPDRLFIKSFENISDINKPLIREVSYDQGQTFQDEEYTLLSRVIYSKRFELAKYLANKGAKILPDEVHSLLWNIDISDELLISGINISDISKPLIRKVSYDQGQTFSNEEYSLLEEAIQSNRLELVQHLANNGADVNFADNTRKLYVTAYYKGISFFEALVSSNKLEKDLDMNNYIVDLGNQISLSLSNLYDVIKWKNNFNASLTSDFEKLDEWLNDGKMHSVKSLFNAFQKFSNIKVNYLEDRSPTFKQVQEKYGKEIIKQKTNEINESILKIKNYFLNNWEKSMLICKNFDFNIFKTPELKLLIIEQLFDSLVGGNLMPKEEMVQVKLSGEEVKIPIGE</sequence>
<dbReference type="Proteomes" id="UP000033689">
    <property type="component" value="Unassembled WGS sequence"/>
</dbReference>
<dbReference type="RefSeq" id="WP_011476886.1">
    <property type="nucleotide sequence ID" value="NZ_LAOJ01000001.1"/>
</dbReference>
<evidence type="ECO:0000313" key="3">
    <source>
        <dbReference type="Proteomes" id="UP000033689"/>
    </source>
</evidence>
<dbReference type="InterPro" id="IPR036770">
    <property type="entry name" value="Ankyrin_rpt-contain_sf"/>
</dbReference>
<name>A0A0F3QIM3_RICBE</name>
<comment type="caution">
    <text evidence="2">The sequence shown here is derived from an EMBL/GenBank/DDBJ whole genome shotgun (WGS) entry which is preliminary data.</text>
</comment>
<proteinExistence type="predicted"/>
<feature type="repeat" description="ANK" evidence="1">
    <location>
        <begin position="283"/>
        <end position="315"/>
    </location>
</feature>
<protein>
    <submittedName>
        <fullName evidence="2">Ankyrin repeat family protein</fullName>
    </submittedName>
</protein>
<reference evidence="2 3" key="1">
    <citation type="submission" date="2015-02" db="EMBL/GenBank/DDBJ databases">
        <title>Genome Sequencing of Rickettsiales.</title>
        <authorList>
            <person name="Daugherty S.C."/>
            <person name="Su Q."/>
            <person name="Abolude K."/>
            <person name="Beier-Sexton M."/>
            <person name="Carlyon J.A."/>
            <person name="Carter R."/>
            <person name="Day N.P."/>
            <person name="Dumler S.J."/>
            <person name="Dyachenko V."/>
            <person name="Godinez A."/>
            <person name="Kurtti T.J."/>
            <person name="Lichay M."/>
            <person name="Mullins K.E."/>
            <person name="Ott S."/>
            <person name="Pappas-Brown V."/>
            <person name="Paris D.H."/>
            <person name="Patel P."/>
            <person name="Richards A.L."/>
            <person name="Sadzewicz L."/>
            <person name="Sears K."/>
            <person name="Seidman D."/>
            <person name="Sengamalay N."/>
            <person name="Stenos J."/>
            <person name="Tallon L.J."/>
            <person name="Vincent G."/>
            <person name="Fraser C.M."/>
            <person name="Munderloh U."/>
            <person name="Dunning-Hotopp J.C."/>
        </authorList>
    </citation>
    <scope>NUCLEOTIDE SEQUENCE [LARGE SCALE GENOMIC DNA]</scope>
    <source>
        <strain evidence="2 3">RML Mogi</strain>
    </source>
</reference>
<keyword evidence="1" id="KW-0040">ANK repeat</keyword>
<accession>A0A0F3QIM3</accession>
<organism evidence="2 3">
    <name type="scientific">Rickettsia bellii str. RML Mogi</name>
    <dbReference type="NCBI Taxonomy" id="1359194"/>
    <lineage>
        <taxon>Bacteria</taxon>
        <taxon>Pseudomonadati</taxon>
        <taxon>Pseudomonadota</taxon>
        <taxon>Alphaproteobacteria</taxon>
        <taxon>Rickettsiales</taxon>
        <taxon>Rickettsiaceae</taxon>
        <taxon>Rickettsieae</taxon>
        <taxon>Rickettsia</taxon>
        <taxon>belli group</taxon>
    </lineage>
</organism>
<dbReference type="SUPFAM" id="SSF48403">
    <property type="entry name" value="Ankyrin repeat"/>
    <property type="match status" value="1"/>
</dbReference>
<dbReference type="PATRIC" id="fig|1359194.3.peg.1055"/>
<dbReference type="EMBL" id="LAOJ01000001">
    <property type="protein sequence ID" value="KJV92408.1"/>
    <property type="molecule type" value="Genomic_DNA"/>
</dbReference>
<evidence type="ECO:0000256" key="1">
    <source>
        <dbReference type="PROSITE-ProRule" id="PRU00023"/>
    </source>
</evidence>
<gene>
    <name evidence="2" type="ORF">RBEMOGI_1037</name>
</gene>
<dbReference type="Gene3D" id="1.25.40.20">
    <property type="entry name" value="Ankyrin repeat-containing domain"/>
    <property type="match status" value="1"/>
</dbReference>
<dbReference type="AlphaFoldDB" id="A0A0F3QIM3"/>
<dbReference type="PROSITE" id="PS50088">
    <property type="entry name" value="ANK_REPEAT"/>
    <property type="match status" value="1"/>
</dbReference>
<dbReference type="InterPro" id="IPR002110">
    <property type="entry name" value="Ankyrin_rpt"/>
</dbReference>